<name>A0A371NF97_9EURY</name>
<dbReference type="EMBL" id="QREL01000001">
    <property type="protein sequence ID" value="REE28586.1"/>
    <property type="molecule type" value="Genomic_DNA"/>
</dbReference>
<reference evidence="1 2" key="1">
    <citation type="submission" date="2018-07" db="EMBL/GenBank/DDBJ databases">
        <title>Genomic Encyclopedia of Type Strains, Phase IV (KMG-IV): sequencing the most valuable type-strain genomes for metagenomic binning, comparative biology and taxonomic classification.</title>
        <authorList>
            <person name="Goeker M."/>
        </authorList>
    </citation>
    <scope>NUCLEOTIDE SEQUENCE [LARGE SCALE GENOMIC DNA]</scope>
    <source>
        <strain evidence="1 2">DSM 7466</strain>
    </source>
</reference>
<evidence type="ECO:0008006" key="3">
    <source>
        <dbReference type="Google" id="ProtNLM"/>
    </source>
</evidence>
<dbReference type="AlphaFoldDB" id="A0A371NF97"/>
<dbReference type="Proteomes" id="UP000256864">
    <property type="component" value="Unassembled WGS sequence"/>
</dbReference>
<organism evidence="1 2">
    <name type="scientific">Methanothermobacter defluvii</name>
    <dbReference type="NCBI Taxonomy" id="49339"/>
    <lineage>
        <taxon>Archaea</taxon>
        <taxon>Methanobacteriati</taxon>
        <taxon>Methanobacteriota</taxon>
        <taxon>Methanomada group</taxon>
        <taxon>Methanobacteria</taxon>
        <taxon>Methanobacteriales</taxon>
        <taxon>Methanobacteriaceae</taxon>
        <taxon>Methanothermobacter</taxon>
    </lineage>
</organism>
<dbReference type="InterPro" id="IPR012033">
    <property type="entry name" value="UCP006600"/>
</dbReference>
<dbReference type="Gene3D" id="3.40.50.10160">
    <property type="entry name" value="MTH777-like"/>
    <property type="match status" value="1"/>
</dbReference>
<dbReference type="SUPFAM" id="SSF75181">
    <property type="entry name" value="Hypothetical protein MTH777 (MT0777)"/>
    <property type="match status" value="1"/>
</dbReference>
<keyword evidence="2" id="KW-1185">Reference proteome</keyword>
<dbReference type="PIRSF" id="PIRSF006600">
    <property type="entry name" value="UCP006600"/>
    <property type="match status" value="1"/>
</dbReference>
<accession>A0A371NF97</accession>
<proteinExistence type="predicted"/>
<protein>
    <recommendedName>
        <fullName evidence="3">DUF1890 domain-containing protein</fullName>
    </recommendedName>
</protein>
<gene>
    <name evidence="1" type="ORF">C7452_0603</name>
</gene>
<dbReference type="RefSeq" id="WP_115892186.1">
    <property type="nucleotide sequence ID" value="NZ_QREL01000001.1"/>
</dbReference>
<dbReference type="InterPro" id="IPR036608">
    <property type="entry name" value="MTH777-like_sf"/>
</dbReference>
<comment type="caution">
    <text evidence="1">The sequence shown here is derived from an EMBL/GenBank/DDBJ whole genome shotgun (WGS) entry which is preliminary data.</text>
</comment>
<dbReference type="Pfam" id="PF09001">
    <property type="entry name" value="DUF1890"/>
    <property type="match status" value="1"/>
</dbReference>
<sequence>MKTESTGKALMVLGCPESPVQIPLAIYTSHKLKKKGFRVTVTANPAALRLVQVADPEGIYTDEMVDLESCLNELAEGDYEFLAGFVPNDAAAAYLVTFAGILNTETLAIVFDRDADVLEELVNEIMETLDAEIIAARAHHNPAPLRVRIDRFMEEKP</sequence>
<evidence type="ECO:0000313" key="2">
    <source>
        <dbReference type="Proteomes" id="UP000256864"/>
    </source>
</evidence>
<evidence type="ECO:0000313" key="1">
    <source>
        <dbReference type="EMBL" id="REE28586.1"/>
    </source>
</evidence>